<dbReference type="AlphaFoldDB" id="A0A829PRA7"/>
<proteinExistence type="predicted"/>
<dbReference type="Proteomes" id="UP000019854">
    <property type="component" value="Unassembled WGS sequence"/>
</dbReference>
<dbReference type="EMBL" id="JAOX01000001">
    <property type="protein sequence ID" value="ETZ89705.1"/>
    <property type="molecule type" value="Genomic_DNA"/>
</dbReference>
<protein>
    <submittedName>
        <fullName evidence="1">Uncharacterized protein</fullName>
    </submittedName>
</protein>
<name>A0A829PRA7_9MYCO</name>
<evidence type="ECO:0000313" key="1">
    <source>
        <dbReference type="EMBL" id="ETZ89705.1"/>
    </source>
</evidence>
<sequence length="37" mass="3881">MGKSLDTVAARVPGGGFAWRRHGDVLHPAMGTCSVNE</sequence>
<organism evidence="1 2">
    <name type="scientific">Mycobacteroides abscessus MAB_030201_1075</name>
    <dbReference type="NCBI Taxonomy" id="1335410"/>
    <lineage>
        <taxon>Bacteria</taxon>
        <taxon>Bacillati</taxon>
        <taxon>Actinomycetota</taxon>
        <taxon>Actinomycetes</taxon>
        <taxon>Mycobacteriales</taxon>
        <taxon>Mycobacteriaceae</taxon>
        <taxon>Mycobacteroides</taxon>
        <taxon>Mycobacteroides abscessus</taxon>
    </lineage>
</organism>
<reference evidence="1 2" key="1">
    <citation type="submission" date="2014-01" db="EMBL/GenBank/DDBJ databases">
        <authorList>
            <person name="Zelazny A."/>
            <person name="Olivier K."/>
            <person name="Sampaio E.P."/>
            <person name="Holland S.M."/>
            <person name="Tallon L.J."/>
            <person name="Sadzewicz L.K."/>
            <person name="Sengamalay N."/>
            <person name="Fraser C.M."/>
            <person name="Hine E."/>
            <person name="Shefchek K.A."/>
            <person name="Das S.P."/>
            <person name="Shallom S.J."/>
            <person name="Agrawal S."/>
            <person name="Tettelin H."/>
        </authorList>
    </citation>
    <scope>NUCLEOTIDE SEQUENCE [LARGE SCALE GENOMIC DNA]</scope>
    <source>
        <strain evidence="1 2">MAB_030201_1075</strain>
    </source>
</reference>
<comment type="caution">
    <text evidence="1">The sequence shown here is derived from an EMBL/GenBank/DDBJ whole genome shotgun (WGS) entry which is preliminary data.</text>
</comment>
<accession>A0A829PRA7</accession>
<gene>
    <name evidence="1" type="ORF">L829_3283</name>
</gene>
<evidence type="ECO:0000313" key="2">
    <source>
        <dbReference type="Proteomes" id="UP000019854"/>
    </source>
</evidence>